<reference evidence="2 3" key="1">
    <citation type="submission" date="2019-06" db="EMBL/GenBank/DDBJ databases">
        <title>Sequencing the genomes of 1000 actinobacteria strains.</title>
        <authorList>
            <person name="Klenk H.-P."/>
        </authorList>
    </citation>
    <scope>NUCLEOTIDE SEQUENCE [LARGE SCALE GENOMIC DNA]</scope>
    <source>
        <strain evidence="2 3">DSM 44819</strain>
    </source>
</reference>
<gene>
    <name evidence="2" type="ORF">FB564_1013</name>
    <name evidence="1" type="ORF">Sar04_09290</name>
</gene>
<organism evidence="2 3">
    <name type="scientific">Salinispora arenicola</name>
    <dbReference type="NCBI Taxonomy" id="168697"/>
    <lineage>
        <taxon>Bacteria</taxon>
        <taxon>Bacillati</taxon>
        <taxon>Actinomycetota</taxon>
        <taxon>Actinomycetes</taxon>
        <taxon>Micromonosporales</taxon>
        <taxon>Micromonosporaceae</taxon>
        <taxon>Salinispora</taxon>
    </lineage>
</organism>
<evidence type="ECO:0000313" key="2">
    <source>
        <dbReference type="EMBL" id="TQL35942.1"/>
    </source>
</evidence>
<accession>A0A542XJB8</accession>
<dbReference type="EMBL" id="VFOL01000001">
    <property type="protein sequence ID" value="TQL35942.1"/>
    <property type="molecule type" value="Genomic_DNA"/>
</dbReference>
<evidence type="ECO:0000313" key="3">
    <source>
        <dbReference type="Proteomes" id="UP000315983"/>
    </source>
</evidence>
<dbReference type="AlphaFoldDB" id="A0A542XJB8"/>
<comment type="caution">
    <text evidence="2">The sequence shown here is derived from an EMBL/GenBank/DDBJ whole genome shotgun (WGS) entry which is preliminary data.</text>
</comment>
<reference evidence="1 4" key="2">
    <citation type="submission" date="2021-03" db="EMBL/GenBank/DDBJ databases">
        <title>Whole genome shotgun sequence of Salinispora arenicola NBRC 105043.</title>
        <authorList>
            <person name="Komaki H."/>
            <person name="Tamura T."/>
        </authorList>
    </citation>
    <scope>NUCLEOTIDE SEQUENCE [LARGE SCALE GENOMIC DNA]</scope>
    <source>
        <strain evidence="1 4">NBRC 105043</strain>
    </source>
</reference>
<evidence type="ECO:0000313" key="1">
    <source>
        <dbReference type="EMBL" id="GIM82852.1"/>
    </source>
</evidence>
<proteinExistence type="predicted"/>
<dbReference type="EMBL" id="BOQM01000006">
    <property type="protein sequence ID" value="GIM82852.1"/>
    <property type="molecule type" value="Genomic_DNA"/>
</dbReference>
<keyword evidence="4" id="KW-1185">Reference proteome</keyword>
<dbReference type="Proteomes" id="UP000315983">
    <property type="component" value="Unassembled WGS sequence"/>
</dbReference>
<dbReference type="RefSeq" id="WP_142116155.1">
    <property type="nucleotide sequence ID" value="NZ_BOQM01000006.1"/>
</dbReference>
<name>A0A542XJB8_SALAC</name>
<protein>
    <submittedName>
        <fullName evidence="2">Uncharacterized protein</fullName>
    </submittedName>
</protein>
<sequence length="94" mass="9845">MTASRLVGAEMWAIGTAAELDAITAVLTAAGQIIHSGTRHRMAGADTGRYRIYLRLTFAAPAPAPAPGPASRRPATHEAAVLDLDAARARRRAV</sequence>
<dbReference type="Proteomes" id="UP000677457">
    <property type="component" value="Unassembled WGS sequence"/>
</dbReference>
<dbReference type="GeneID" id="93770338"/>
<evidence type="ECO:0000313" key="4">
    <source>
        <dbReference type="Proteomes" id="UP000677457"/>
    </source>
</evidence>